<dbReference type="InterPro" id="IPR001452">
    <property type="entry name" value="SH3_domain"/>
</dbReference>
<dbReference type="PROSITE" id="PS50002">
    <property type="entry name" value="SH3"/>
    <property type="match status" value="1"/>
</dbReference>
<dbReference type="SUPFAM" id="SSF50044">
    <property type="entry name" value="SH3-domain"/>
    <property type="match status" value="1"/>
</dbReference>
<evidence type="ECO:0000256" key="4">
    <source>
        <dbReference type="SAM" id="MobiDB-lite"/>
    </source>
</evidence>
<feature type="region of interest" description="Disordered" evidence="4">
    <location>
        <begin position="279"/>
        <end position="299"/>
    </location>
</feature>
<dbReference type="SMART" id="SM00326">
    <property type="entry name" value="SH3"/>
    <property type="match status" value="1"/>
</dbReference>
<dbReference type="InterPro" id="IPR001060">
    <property type="entry name" value="FCH_dom"/>
</dbReference>
<dbReference type="GO" id="GO:0005886">
    <property type="term" value="C:plasma membrane"/>
    <property type="evidence" value="ECO:0007669"/>
    <property type="project" value="TreeGrafter"/>
</dbReference>
<evidence type="ECO:0000256" key="2">
    <source>
        <dbReference type="PROSITE-ProRule" id="PRU00192"/>
    </source>
</evidence>
<dbReference type="PANTHER" id="PTHR23065:SF51">
    <property type="entry name" value="PROLINE-SERINE-THREONINE PHOSPHATASE-INTERACTING PROTEIN 1"/>
    <property type="match status" value="1"/>
</dbReference>
<dbReference type="SUPFAM" id="SSF103657">
    <property type="entry name" value="BAR/IMD domain-like"/>
    <property type="match status" value="1"/>
</dbReference>
<evidence type="ECO:0000259" key="5">
    <source>
        <dbReference type="PROSITE" id="PS50002"/>
    </source>
</evidence>
<sequence length="431" mass="48972">MTPLMFKDAFWGTDFTSRDGYDALLLRLKDGRQMCKDVEELIKMRALAEERYGRDLMMIAHKAKGLTEIGTLRTSFDELKAHIESIGNFHIHLSDVLQEEIRRIDLFQEKQKGQRKNFEAILDKVMKMKSSCYKKTMESKIHCKHRCREVVEAEKQAEKMSAAASSTPKLIEKAYQKIQRCRRIAAESEDLYLGNIVQLEAARQDWVETHQSSCEVFQQLETDRISFLRCALWDHCNHFSMQCVKDDEIYEEVRKVLEKCDIITDNNYFIQMKGTSSSPPEPVMFQNHHSQWDSSRGSLSNLSSAGRSAASERLSIIQGALGSNVTVNDDVPPYSDSTRPSTGSSLNGVTIQPSSSRESVSTGDSYWVVYKYIAQNEDELSVSRGEVVQLMEQGEDGWWKVVKDGEVGLVPGNYLSFDPPLTHTHTGIEGL</sequence>
<keyword evidence="8" id="KW-1185">Reference proteome</keyword>
<gene>
    <name evidence="7" type="ORF">NHX12_006468</name>
</gene>
<evidence type="ECO:0000256" key="1">
    <source>
        <dbReference type="ARBA" id="ARBA00022443"/>
    </source>
</evidence>
<dbReference type="Pfam" id="PF14604">
    <property type="entry name" value="SH3_9"/>
    <property type="match status" value="1"/>
</dbReference>
<accession>A0A9Q0DUV6</accession>
<keyword evidence="1 2" id="KW-0728">SH3 domain</keyword>
<evidence type="ECO:0000256" key="3">
    <source>
        <dbReference type="PROSITE-ProRule" id="PRU01077"/>
    </source>
</evidence>
<dbReference type="GO" id="GO:0005737">
    <property type="term" value="C:cytoplasm"/>
    <property type="evidence" value="ECO:0007669"/>
    <property type="project" value="TreeGrafter"/>
</dbReference>
<dbReference type="GO" id="GO:0051015">
    <property type="term" value="F:actin filament binding"/>
    <property type="evidence" value="ECO:0007669"/>
    <property type="project" value="TreeGrafter"/>
</dbReference>
<dbReference type="OrthoDB" id="10255964at2759"/>
<feature type="domain" description="SH3" evidence="5">
    <location>
        <begin position="361"/>
        <end position="420"/>
    </location>
</feature>
<name>A0A9Q0DUV6_9TELE</name>
<feature type="domain" description="F-BAR" evidence="6">
    <location>
        <begin position="4"/>
        <end position="265"/>
    </location>
</feature>
<dbReference type="Pfam" id="PF00611">
    <property type="entry name" value="FCH"/>
    <property type="match status" value="1"/>
</dbReference>
<evidence type="ECO:0000259" key="6">
    <source>
        <dbReference type="PROSITE" id="PS51741"/>
    </source>
</evidence>
<dbReference type="PANTHER" id="PTHR23065">
    <property type="entry name" value="PROLINE-SERINE-THREONINE PHOSPHATASE INTERACTING PROTEIN 1"/>
    <property type="match status" value="1"/>
</dbReference>
<dbReference type="FunFam" id="1.20.1270.60:FF:000037">
    <property type="entry name" value="Proline-serine-threonine phosphatase interacting protein 1"/>
    <property type="match status" value="1"/>
</dbReference>
<dbReference type="GO" id="GO:0030041">
    <property type="term" value="P:actin filament polymerization"/>
    <property type="evidence" value="ECO:0007669"/>
    <property type="project" value="TreeGrafter"/>
</dbReference>
<reference evidence="7" key="1">
    <citation type="submission" date="2022-07" db="EMBL/GenBank/DDBJ databases">
        <title>Chromosome-level genome of Muraenolepis orangiensis.</title>
        <authorList>
            <person name="Kim J."/>
        </authorList>
    </citation>
    <scope>NUCLEOTIDE SEQUENCE</scope>
    <source>
        <strain evidence="7">KU_S4_2022</strain>
        <tissue evidence="7">Muscle</tissue>
    </source>
</reference>
<dbReference type="GO" id="GO:0005884">
    <property type="term" value="C:actin filament"/>
    <property type="evidence" value="ECO:0007669"/>
    <property type="project" value="TreeGrafter"/>
</dbReference>
<dbReference type="SMART" id="SM00055">
    <property type="entry name" value="FCH"/>
    <property type="match status" value="1"/>
</dbReference>
<feature type="compositionally biased region" description="Polar residues" evidence="4">
    <location>
        <begin position="335"/>
        <end position="360"/>
    </location>
</feature>
<comment type="caution">
    <text evidence="7">The sequence shown here is derived from an EMBL/GenBank/DDBJ whole genome shotgun (WGS) entry which is preliminary data.</text>
</comment>
<proteinExistence type="predicted"/>
<dbReference type="InterPro" id="IPR031160">
    <property type="entry name" value="F_BAR_dom"/>
</dbReference>
<organism evidence="7 8">
    <name type="scientific">Muraenolepis orangiensis</name>
    <name type="common">Patagonian moray cod</name>
    <dbReference type="NCBI Taxonomy" id="630683"/>
    <lineage>
        <taxon>Eukaryota</taxon>
        <taxon>Metazoa</taxon>
        <taxon>Chordata</taxon>
        <taxon>Craniata</taxon>
        <taxon>Vertebrata</taxon>
        <taxon>Euteleostomi</taxon>
        <taxon>Actinopterygii</taxon>
        <taxon>Neopterygii</taxon>
        <taxon>Teleostei</taxon>
        <taxon>Neoteleostei</taxon>
        <taxon>Acanthomorphata</taxon>
        <taxon>Zeiogadaria</taxon>
        <taxon>Gadariae</taxon>
        <taxon>Gadiformes</taxon>
        <taxon>Muraenolepidoidei</taxon>
        <taxon>Muraenolepididae</taxon>
        <taxon>Muraenolepis</taxon>
    </lineage>
</organism>
<dbReference type="Gene3D" id="2.30.30.40">
    <property type="entry name" value="SH3 Domains"/>
    <property type="match status" value="1"/>
</dbReference>
<dbReference type="EMBL" id="JANIIK010000112">
    <property type="protein sequence ID" value="KAJ3594136.1"/>
    <property type="molecule type" value="Genomic_DNA"/>
</dbReference>
<dbReference type="InterPro" id="IPR027267">
    <property type="entry name" value="AH/BAR_dom_sf"/>
</dbReference>
<evidence type="ECO:0000313" key="7">
    <source>
        <dbReference type="EMBL" id="KAJ3594136.1"/>
    </source>
</evidence>
<protein>
    <submittedName>
        <fullName evidence="7">Uncharacterized protein</fullName>
    </submittedName>
</protein>
<dbReference type="InterPro" id="IPR036028">
    <property type="entry name" value="SH3-like_dom_sf"/>
</dbReference>
<dbReference type="PROSITE" id="PS51741">
    <property type="entry name" value="F_BAR"/>
    <property type="match status" value="1"/>
</dbReference>
<evidence type="ECO:0000313" key="8">
    <source>
        <dbReference type="Proteomes" id="UP001148018"/>
    </source>
</evidence>
<feature type="region of interest" description="Disordered" evidence="4">
    <location>
        <begin position="327"/>
        <end position="360"/>
    </location>
</feature>
<dbReference type="AlphaFoldDB" id="A0A9Q0DUV6"/>
<dbReference type="Gene3D" id="1.20.1270.60">
    <property type="entry name" value="Arfaptin homology (AH) domain/BAR domain"/>
    <property type="match status" value="1"/>
</dbReference>
<dbReference type="Proteomes" id="UP001148018">
    <property type="component" value="Unassembled WGS sequence"/>
</dbReference>
<keyword evidence="3" id="KW-0175">Coiled coil</keyword>